<dbReference type="AlphaFoldDB" id="A0A835AHT2"/>
<protein>
    <recommendedName>
        <fullName evidence="1">F-box domain-containing protein</fullName>
    </recommendedName>
</protein>
<dbReference type="Proteomes" id="UP000636709">
    <property type="component" value="Unassembled WGS sequence"/>
</dbReference>
<reference evidence="2" key="1">
    <citation type="submission" date="2020-07" db="EMBL/GenBank/DDBJ databases">
        <title>Genome sequence and genetic diversity analysis of an under-domesticated orphan crop, white fonio (Digitaria exilis).</title>
        <authorList>
            <person name="Bennetzen J.L."/>
            <person name="Chen S."/>
            <person name="Ma X."/>
            <person name="Wang X."/>
            <person name="Yssel A.E.J."/>
            <person name="Chaluvadi S.R."/>
            <person name="Johnson M."/>
            <person name="Gangashetty P."/>
            <person name="Hamidou F."/>
            <person name="Sanogo M.D."/>
            <person name="Zwaenepoel A."/>
            <person name="Wallace J."/>
            <person name="Van De Peer Y."/>
            <person name="Van Deynze A."/>
        </authorList>
    </citation>
    <scope>NUCLEOTIDE SEQUENCE</scope>
    <source>
        <tissue evidence="2">Leaves</tissue>
    </source>
</reference>
<accession>A0A835AHT2</accession>
<dbReference type="SUPFAM" id="SSF81383">
    <property type="entry name" value="F-box domain"/>
    <property type="match status" value="1"/>
</dbReference>
<evidence type="ECO:0000313" key="3">
    <source>
        <dbReference type="Proteomes" id="UP000636709"/>
    </source>
</evidence>
<comment type="caution">
    <text evidence="2">The sequence shown here is derived from an EMBL/GenBank/DDBJ whole genome shotgun (WGS) entry which is preliminary data.</text>
</comment>
<dbReference type="InterPro" id="IPR001810">
    <property type="entry name" value="F-box_dom"/>
</dbReference>
<organism evidence="2 3">
    <name type="scientific">Digitaria exilis</name>
    <dbReference type="NCBI Taxonomy" id="1010633"/>
    <lineage>
        <taxon>Eukaryota</taxon>
        <taxon>Viridiplantae</taxon>
        <taxon>Streptophyta</taxon>
        <taxon>Embryophyta</taxon>
        <taxon>Tracheophyta</taxon>
        <taxon>Spermatophyta</taxon>
        <taxon>Magnoliopsida</taxon>
        <taxon>Liliopsida</taxon>
        <taxon>Poales</taxon>
        <taxon>Poaceae</taxon>
        <taxon>PACMAD clade</taxon>
        <taxon>Panicoideae</taxon>
        <taxon>Panicodae</taxon>
        <taxon>Paniceae</taxon>
        <taxon>Anthephorinae</taxon>
        <taxon>Digitaria</taxon>
    </lineage>
</organism>
<feature type="domain" description="F-box" evidence="1">
    <location>
        <begin position="100"/>
        <end position="135"/>
    </location>
</feature>
<dbReference type="Pfam" id="PF12937">
    <property type="entry name" value="F-box-like"/>
    <property type="match status" value="1"/>
</dbReference>
<dbReference type="InterPro" id="IPR036047">
    <property type="entry name" value="F-box-like_dom_sf"/>
</dbReference>
<dbReference type="EMBL" id="JACEFO010002416">
    <property type="protein sequence ID" value="KAF8661062.1"/>
    <property type="molecule type" value="Genomic_DNA"/>
</dbReference>
<sequence>MARGGGEWELETAIELSAVASGLPGHLPSYFSGDGELQDVWINVTDVAVVTVSVSSLTSTSWGFTDPSWAFRLDLETLETELVDIDDGVSVKGKTMGDIQGIPDDVLELIFLLLASPAHLIRAAPTCKRWHGIVAGARFLSRFLSLNRRHLVAGSYYNGRQQEPPAFVASSSSSPPVVDGRRFSLDFLWSGDNVVVDPQSLRIVDTYGGLVLLSMEPYDPPNPICHVHMVVCEPLTRRYKVIPPMVTCSGYYHRSGPFLLDGDRAAGGIDLSNFRLMCVACHPDRRGSYRGSMFTASCDLDGSCSWHVYAIDDGQSLRSLMGRTRASVYWHGGGRAVTALDRSTAELSSSELPESAEEWDEQGTEVKVAVGRDGEPRILAIAPGCSVVRVFAAAMARGGGEWELEKRIELSAVASGLPGYLPSYFDDGEAVAWIDVTADAAAMVTVSVCSVTTSWGCMDSSWSFRLELESLEAELVDMDSGVLELDVAFPCELPWPPVLHART</sequence>
<evidence type="ECO:0000313" key="2">
    <source>
        <dbReference type="EMBL" id="KAF8661062.1"/>
    </source>
</evidence>
<dbReference type="OrthoDB" id="615024at2759"/>
<keyword evidence="3" id="KW-1185">Reference proteome</keyword>
<proteinExistence type="predicted"/>
<evidence type="ECO:0000259" key="1">
    <source>
        <dbReference type="Pfam" id="PF12937"/>
    </source>
</evidence>
<gene>
    <name evidence="2" type="ORF">HU200_057160</name>
</gene>
<name>A0A835AHT2_9POAL</name>
<dbReference type="PANTHER" id="PTHR33207">
    <property type="entry name" value="F-BOX DOMAIN CONTAINING PROTEIN-RELATED"/>
    <property type="match status" value="1"/>
</dbReference>